<dbReference type="SUPFAM" id="SSF52374">
    <property type="entry name" value="Nucleotidylyl transferase"/>
    <property type="match status" value="1"/>
</dbReference>
<keyword evidence="3 5" id="KW-0436">Ligase</keyword>
<organism evidence="5 6">
    <name type="scientific">Candidatus Copromonas faecavium</name>
    <name type="common">nom. illeg.</name>
    <dbReference type="NCBI Taxonomy" id="2840740"/>
    <lineage>
        <taxon>Bacteria</taxon>
        <taxon>Bacillati</taxon>
        <taxon>Bacillota</taxon>
        <taxon>Clostridia</taxon>
        <taxon>Lachnospirales</taxon>
        <taxon>Lachnospiraceae</taxon>
        <taxon>Candidatus Copromonas (nom. illeg.)</taxon>
    </lineage>
</organism>
<dbReference type="EMBL" id="DVGC01000064">
    <property type="protein sequence ID" value="HIR06553.1"/>
    <property type="molecule type" value="Genomic_DNA"/>
</dbReference>
<gene>
    <name evidence="5" type="primary">citC</name>
    <name evidence="5" type="ORF">IAB28_11415</name>
</gene>
<dbReference type="InterPro" id="IPR013166">
    <property type="entry name" value="Citrate_lyase_ligase_C"/>
</dbReference>
<name>A0A9D1D6N2_9FIRM</name>
<feature type="domain" description="Citrate lyase ligase C-terminal" evidence="4">
    <location>
        <begin position="152"/>
        <end position="337"/>
    </location>
</feature>
<dbReference type="NCBIfam" id="TIGR00124">
    <property type="entry name" value="cit_ly_ligase"/>
    <property type="match status" value="1"/>
</dbReference>
<evidence type="ECO:0000256" key="2">
    <source>
        <dbReference type="ARBA" id="ARBA00022840"/>
    </source>
</evidence>
<dbReference type="AlphaFoldDB" id="A0A9D1D6N2"/>
<evidence type="ECO:0000256" key="3">
    <source>
        <dbReference type="PIRNR" id="PIRNR005751"/>
    </source>
</evidence>
<evidence type="ECO:0000313" key="5">
    <source>
        <dbReference type="EMBL" id="HIR06553.1"/>
    </source>
</evidence>
<keyword evidence="1 3" id="KW-0547">Nucleotide-binding</keyword>
<keyword evidence="2 3" id="KW-0067">ATP-binding</keyword>
<reference evidence="5" key="2">
    <citation type="journal article" date="2021" name="PeerJ">
        <title>Extensive microbial diversity within the chicken gut microbiome revealed by metagenomics and culture.</title>
        <authorList>
            <person name="Gilroy R."/>
            <person name="Ravi A."/>
            <person name="Getino M."/>
            <person name="Pursley I."/>
            <person name="Horton D.L."/>
            <person name="Alikhan N.F."/>
            <person name="Baker D."/>
            <person name="Gharbi K."/>
            <person name="Hall N."/>
            <person name="Watson M."/>
            <person name="Adriaenssens E.M."/>
            <person name="Foster-Nyarko E."/>
            <person name="Jarju S."/>
            <person name="Secka A."/>
            <person name="Antonio M."/>
            <person name="Oren A."/>
            <person name="Chaudhuri R.R."/>
            <person name="La Ragione R."/>
            <person name="Hildebrand F."/>
            <person name="Pallen M.J."/>
        </authorList>
    </citation>
    <scope>NUCLEOTIDE SEQUENCE</scope>
    <source>
        <strain evidence="5">CHK180-2868</strain>
    </source>
</reference>
<reference evidence="5" key="1">
    <citation type="submission" date="2020-10" db="EMBL/GenBank/DDBJ databases">
        <authorList>
            <person name="Gilroy R."/>
        </authorList>
    </citation>
    <scope>NUCLEOTIDE SEQUENCE</scope>
    <source>
        <strain evidence="5">CHK180-2868</strain>
    </source>
</reference>
<dbReference type="SMART" id="SM00764">
    <property type="entry name" value="Citrate_ly_lig"/>
    <property type="match status" value="1"/>
</dbReference>
<dbReference type="Proteomes" id="UP000824250">
    <property type="component" value="Unassembled WGS sequence"/>
</dbReference>
<proteinExistence type="predicted"/>
<sequence length="354" mass="39606">MDEFKIHELSLGFPHDRQMLIDFLSRHGLAFEDDIETAYGIFTLEEELAGCGCAAGNLLKCFAVDERLRGQNALGSLVSRLTEDRFAAGQYDLFVITRPGNKVLFTSCGFYPLAETQDVLMLENRKNGLEQYYKKFEADGALLKSGAMTEGVGCIVMNCNPLTKGHLELITYAASRCSLLHIFVVEENRSMFPFADRFRLVREGTDHLANVLVHPSGPYMISNATFPTYFLKKGEDAAKIQSELDITLFASRIAPLLHITKRFAGEEPFDPVTRSYNEAMVRLLPQYGISFIRIARFTTGGPGDEIISASRVRQLLAEQGVTDRLLEFVPPCTARYLKEHQAIWNGARESGTPK</sequence>
<accession>A0A9D1D6N2</accession>
<evidence type="ECO:0000256" key="1">
    <source>
        <dbReference type="ARBA" id="ARBA00022741"/>
    </source>
</evidence>
<comment type="catalytic activity">
    <reaction evidence="3">
        <text>holo-[citrate lyase ACP] + acetate + ATP = acetyl-[citrate lyase ACP] + AMP + diphosphate</text>
        <dbReference type="Rhea" id="RHEA:23788"/>
        <dbReference type="Rhea" id="RHEA-COMP:10158"/>
        <dbReference type="Rhea" id="RHEA-COMP:13710"/>
        <dbReference type="ChEBI" id="CHEBI:30089"/>
        <dbReference type="ChEBI" id="CHEBI:30616"/>
        <dbReference type="ChEBI" id="CHEBI:33019"/>
        <dbReference type="ChEBI" id="CHEBI:82683"/>
        <dbReference type="ChEBI" id="CHEBI:137976"/>
        <dbReference type="ChEBI" id="CHEBI:456215"/>
        <dbReference type="EC" id="6.2.1.22"/>
    </reaction>
</comment>
<evidence type="ECO:0000259" key="4">
    <source>
        <dbReference type="SMART" id="SM00764"/>
    </source>
</evidence>
<dbReference type="InterPro" id="IPR014729">
    <property type="entry name" value="Rossmann-like_a/b/a_fold"/>
</dbReference>
<dbReference type="PANTHER" id="PTHR40599">
    <property type="entry name" value="[CITRATE [PRO-3S]-LYASE] LIGASE"/>
    <property type="match status" value="1"/>
</dbReference>
<dbReference type="GO" id="GO:0008771">
    <property type="term" value="F:[citrate (pro-3S)-lyase] ligase activity"/>
    <property type="evidence" value="ECO:0007669"/>
    <property type="project" value="UniProtKB-EC"/>
</dbReference>
<dbReference type="EC" id="6.2.1.22" evidence="3"/>
<dbReference type="PIRSF" id="PIRSF005751">
    <property type="entry name" value="Acet_citr_lig"/>
    <property type="match status" value="1"/>
</dbReference>
<comment type="caution">
    <text evidence="5">The sequence shown here is derived from an EMBL/GenBank/DDBJ whole genome shotgun (WGS) entry which is preliminary data.</text>
</comment>
<protein>
    <recommendedName>
        <fullName evidence="3">[Citrate [pro-3S]-lyase] ligase</fullName>
        <ecNumber evidence="3">6.2.1.22</ecNumber>
    </recommendedName>
</protein>
<dbReference type="Pfam" id="PF08218">
    <property type="entry name" value="Citrate_ly_lig"/>
    <property type="match status" value="1"/>
</dbReference>
<dbReference type="Gene3D" id="3.40.50.620">
    <property type="entry name" value="HUPs"/>
    <property type="match status" value="1"/>
</dbReference>
<dbReference type="PANTHER" id="PTHR40599:SF1">
    <property type="entry name" value="[CITRATE [PRO-3S]-LYASE] LIGASE"/>
    <property type="match status" value="1"/>
</dbReference>
<dbReference type="SUPFAM" id="SSF55729">
    <property type="entry name" value="Acyl-CoA N-acyltransferases (Nat)"/>
    <property type="match status" value="1"/>
</dbReference>
<dbReference type="GO" id="GO:0005524">
    <property type="term" value="F:ATP binding"/>
    <property type="evidence" value="ECO:0007669"/>
    <property type="project" value="UniProtKB-UniRule"/>
</dbReference>
<dbReference type="InterPro" id="IPR016181">
    <property type="entry name" value="Acyl_CoA_acyltransferase"/>
</dbReference>
<dbReference type="InterPro" id="IPR005216">
    <property type="entry name" value="Citrate_lyase_ligase"/>
</dbReference>
<evidence type="ECO:0000313" key="6">
    <source>
        <dbReference type="Proteomes" id="UP000824250"/>
    </source>
</evidence>
<comment type="function">
    <text evidence="3">Acetylation of prosthetic group (2-(5''-phosphoribosyl)-3'-dephosphocoenzyme-A) of the gamma subunit of citrate lyase.</text>
</comment>